<dbReference type="InterPro" id="IPR001611">
    <property type="entry name" value="Leu-rich_rpt"/>
</dbReference>
<evidence type="ECO:0000313" key="4">
    <source>
        <dbReference type="EMBL" id="CAI4008881.1"/>
    </source>
</evidence>
<evidence type="ECO:0000313" key="5">
    <source>
        <dbReference type="EMBL" id="CAL1162256.1"/>
    </source>
</evidence>
<dbReference type="Pfam" id="PF13516">
    <property type="entry name" value="LRR_6"/>
    <property type="match status" value="3"/>
</dbReference>
<comment type="caution">
    <text evidence="4">The sequence shown here is derived from an EMBL/GenBank/DDBJ whole genome shotgun (WGS) entry which is preliminary data.</text>
</comment>
<proteinExistence type="predicted"/>
<dbReference type="Gene3D" id="2.60.120.620">
    <property type="entry name" value="q2cbj1_9rhob like domain"/>
    <property type="match status" value="1"/>
</dbReference>
<organism evidence="4">
    <name type="scientific">Cladocopium goreaui</name>
    <dbReference type="NCBI Taxonomy" id="2562237"/>
    <lineage>
        <taxon>Eukaryota</taxon>
        <taxon>Sar</taxon>
        <taxon>Alveolata</taxon>
        <taxon>Dinophyceae</taxon>
        <taxon>Suessiales</taxon>
        <taxon>Symbiodiniaceae</taxon>
        <taxon>Cladocopium</taxon>
    </lineage>
</organism>
<gene>
    <name evidence="4" type="ORF">C1SCF055_LOCUS34275</name>
</gene>
<accession>A0A9P1DFY0</accession>
<keyword evidence="2" id="KW-0433">Leucine-rich repeat</keyword>
<protein>
    <submittedName>
        <fullName evidence="4">Uncharacterized protein</fullName>
    </submittedName>
</protein>
<dbReference type="EMBL" id="CAMXCT030004412">
    <property type="protein sequence ID" value="CAL4796193.1"/>
    <property type="molecule type" value="Genomic_DNA"/>
</dbReference>
<sequence>MGFTDAVLAELRDGDVLSAEEKAHFVLAGFVKVRSAVSRSAADAAAEAVWAAAELQEQSCRRWPSSWERGDVMMKQQIPSDLLNSKKLHAALDDLLGSGRWSTEGLEDLGWAPMRFPASKLRCRTAKGTWDVEDTRVEAPCQYHLDGSWYQHRLFCPQQAIIICVILTDTAMGGAGTAVKLASHFHMAQHLVEAGEHGLDHASLCREAQALDVEQHPEYEIYCNAGDVLLLHPHLAHSSTTNVRFGRDVRLALTKRAYWTTGPATTSDSLMPVEFPLSWAATKRTRRELDIIVESARQAVTHIGDSSVIPWQTLKEELIEAPVATVEDVDARLAECAAFSSGSESGCSIDLGCLLLTTETLQHVVKVAASTDISKECCLGLARCGLGPAGSSALGRLLQAPLRLTRLLLQGNAMGDGGVVALLALAAETLRTVETLSLSSNELTEISLEALVDALGGGHGNLQCLKLNDNSIGPEGADALARLVSMPSLRHLELRSCPIKDEGILTLKENLESSHLEVLDLERTRLSDPAAVMLNDMLIEAFPFLRCLSLRACRITDQGAVPLLRATCGRSFQRLDLGRNFVGDGVIKAFADLLPDFEEGRGLEEPLLGTNQVTDAGIEMLYDGLVSCRGTVRFMNFTSNLLTSQSLQRMTAFLDLCCSKKELPLWGLDLTYNDMSVKSVQQFRAAVGRLSGTFSRSWQWERCFTAGCG</sequence>
<dbReference type="GO" id="GO:0005829">
    <property type="term" value="C:cytosol"/>
    <property type="evidence" value="ECO:0007669"/>
    <property type="project" value="TreeGrafter"/>
</dbReference>
<dbReference type="Gene3D" id="3.80.10.10">
    <property type="entry name" value="Ribonuclease Inhibitor"/>
    <property type="match status" value="2"/>
</dbReference>
<reference evidence="4" key="1">
    <citation type="submission" date="2022-10" db="EMBL/GenBank/DDBJ databases">
        <authorList>
            <person name="Chen Y."/>
            <person name="Dougan E. K."/>
            <person name="Chan C."/>
            <person name="Rhodes N."/>
            <person name="Thang M."/>
        </authorList>
    </citation>
    <scope>NUCLEOTIDE SEQUENCE</scope>
</reference>
<dbReference type="OrthoDB" id="120976at2759"/>
<dbReference type="SUPFAM" id="SSF51197">
    <property type="entry name" value="Clavaminate synthase-like"/>
    <property type="match status" value="1"/>
</dbReference>
<dbReference type="AlphaFoldDB" id="A0A9P1DFY0"/>
<name>A0A9P1DFY0_9DINO</name>
<dbReference type="EMBL" id="CAMXCT010004412">
    <property type="protein sequence ID" value="CAI4008881.1"/>
    <property type="molecule type" value="Genomic_DNA"/>
</dbReference>
<dbReference type="GO" id="GO:0005634">
    <property type="term" value="C:nucleus"/>
    <property type="evidence" value="ECO:0007669"/>
    <property type="project" value="TreeGrafter"/>
</dbReference>
<dbReference type="Proteomes" id="UP001152797">
    <property type="component" value="Unassembled WGS sequence"/>
</dbReference>
<dbReference type="GO" id="GO:0006913">
    <property type="term" value="P:nucleocytoplasmic transport"/>
    <property type="evidence" value="ECO:0007669"/>
    <property type="project" value="TreeGrafter"/>
</dbReference>
<dbReference type="EMBL" id="CAMXCT020004412">
    <property type="protein sequence ID" value="CAL1162256.1"/>
    <property type="molecule type" value="Genomic_DNA"/>
</dbReference>
<dbReference type="PANTHER" id="PTHR24113">
    <property type="entry name" value="RAN GTPASE-ACTIVATING PROTEIN 1"/>
    <property type="match status" value="1"/>
</dbReference>
<dbReference type="GO" id="GO:0031267">
    <property type="term" value="F:small GTPase binding"/>
    <property type="evidence" value="ECO:0007669"/>
    <property type="project" value="TreeGrafter"/>
</dbReference>
<dbReference type="InterPro" id="IPR032675">
    <property type="entry name" value="LRR_dom_sf"/>
</dbReference>
<evidence type="ECO:0000256" key="2">
    <source>
        <dbReference type="ARBA" id="ARBA00022614"/>
    </source>
</evidence>
<evidence type="ECO:0000256" key="1">
    <source>
        <dbReference type="ARBA" id="ARBA00022468"/>
    </source>
</evidence>
<dbReference type="SUPFAM" id="SSF52047">
    <property type="entry name" value="RNI-like"/>
    <property type="match status" value="1"/>
</dbReference>
<dbReference type="GO" id="GO:0048471">
    <property type="term" value="C:perinuclear region of cytoplasm"/>
    <property type="evidence" value="ECO:0007669"/>
    <property type="project" value="TreeGrafter"/>
</dbReference>
<reference evidence="5" key="2">
    <citation type="submission" date="2024-04" db="EMBL/GenBank/DDBJ databases">
        <authorList>
            <person name="Chen Y."/>
            <person name="Shah S."/>
            <person name="Dougan E. K."/>
            <person name="Thang M."/>
            <person name="Chan C."/>
        </authorList>
    </citation>
    <scope>NUCLEOTIDE SEQUENCE [LARGE SCALE GENOMIC DNA]</scope>
</reference>
<dbReference type="InterPro" id="IPR027038">
    <property type="entry name" value="RanGap"/>
</dbReference>
<keyword evidence="3" id="KW-0677">Repeat</keyword>
<keyword evidence="6" id="KW-1185">Reference proteome</keyword>
<evidence type="ECO:0000313" key="6">
    <source>
        <dbReference type="Proteomes" id="UP001152797"/>
    </source>
</evidence>
<dbReference type="GO" id="GO:0005096">
    <property type="term" value="F:GTPase activator activity"/>
    <property type="evidence" value="ECO:0007669"/>
    <property type="project" value="UniProtKB-KW"/>
</dbReference>
<dbReference type="PANTHER" id="PTHR24113:SF12">
    <property type="entry name" value="RAN GTPASE-ACTIVATING PROTEIN 1"/>
    <property type="match status" value="1"/>
</dbReference>
<keyword evidence="1" id="KW-0343">GTPase activation</keyword>
<evidence type="ECO:0000256" key="3">
    <source>
        <dbReference type="ARBA" id="ARBA00022737"/>
    </source>
</evidence>
<dbReference type="SMART" id="SM00368">
    <property type="entry name" value="LRR_RI"/>
    <property type="match status" value="8"/>
</dbReference>